<dbReference type="PANTHER" id="PTHR37943:SF1">
    <property type="entry name" value="PROTEIN VES"/>
    <property type="match status" value="1"/>
</dbReference>
<reference evidence="1 2" key="1">
    <citation type="submission" date="2021-05" db="EMBL/GenBank/DDBJ databases">
        <title>Fusibacter ferrireducens sp. nov., an anaerobic, sulfur- and Fe-reducing bacterium isolated from the mangrove sediment.</title>
        <authorList>
            <person name="Qiu D."/>
        </authorList>
    </citation>
    <scope>NUCLEOTIDE SEQUENCE [LARGE SCALE GENOMIC DNA]</scope>
    <source>
        <strain evidence="1 2">DSM 12116</strain>
    </source>
</reference>
<dbReference type="Proteomes" id="UP000746471">
    <property type="component" value="Unassembled WGS sequence"/>
</dbReference>
<dbReference type="SUPFAM" id="SSF51182">
    <property type="entry name" value="RmlC-like cupins"/>
    <property type="match status" value="1"/>
</dbReference>
<dbReference type="InterPro" id="IPR014710">
    <property type="entry name" value="RmlC-like_jellyroll"/>
</dbReference>
<gene>
    <name evidence="1" type="ORF">KHM83_10070</name>
</gene>
<dbReference type="Gene3D" id="2.60.120.10">
    <property type="entry name" value="Jelly Rolls"/>
    <property type="match status" value="1"/>
</dbReference>
<organism evidence="1 2">
    <name type="scientific">Fusibacter paucivorans</name>
    <dbReference type="NCBI Taxonomy" id="76009"/>
    <lineage>
        <taxon>Bacteria</taxon>
        <taxon>Bacillati</taxon>
        <taxon>Bacillota</taxon>
        <taxon>Clostridia</taxon>
        <taxon>Eubacteriales</taxon>
        <taxon>Eubacteriales Family XII. Incertae Sedis</taxon>
        <taxon>Fusibacter</taxon>
    </lineage>
</organism>
<keyword evidence="2" id="KW-1185">Reference proteome</keyword>
<dbReference type="InterPro" id="IPR010282">
    <property type="entry name" value="Uncharacterised_HutD/Ves"/>
</dbReference>
<dbReference type="EMBL" id="JAHBCL010000015">
    <property type="protein sequence ID" value="MBS7527026.1"/>
    <property type="molecule type" value="Genomic_DNA"/>
</dbReference>
<sequence length="216" mass="25830">MKYRIIDRQQHKYREWSGGKSTELYIYPEDANYLERHFLWRVSYATVDADKTSFTPLYGVKRWIMPLESPLLLMHKNDMQPLYDISVKPYEAHCFKGEWETVSYGKTNDFNLMLKEGAYGILKHYKVPSDQEIVLSKIFPESFDERLPLYQRRLSMGIYCIEEPIEILHPEGLLILPKEQLFLMDYQYEEGYQLANFLIRHQAERSVNIVLFFVSY</sequence>
<comment type="caution">
    <text evidence="1">The sequence shown here is derived from an EMBL/GenBank/DDBJ whole genome shotgun (WGS) entry which is preliminary data.</text>
</comment>
<dbReference type="Pfam" id="PF05962">
    <property type="entry name" value="HutD"/>
    <property type="match status" value="1"/>
</dbReference>
<evidence type="ECO:0000313" key="1">
    <source>
        <dbReference type="EMBL" id="MBS7527026.1"/>
    </source>
</evidence>
<dbReference type="PANTHER" id="PTHR37943">
    <property type="entry name" value="PROTEIN VES"/>
    <property type="match status" value="1"/>
</dbReference>
<dbReference type="InterPro" id="IPR011051">
    <property type="entry name" value="RmlC_Cupin_sf"/>
</dbReference>
<proteinExistence type="predicted"/>
<name>A0ABS5PR01_9FIRM</name>
<evidence type="ECO:0000313" key="2">
    <source>
        <dbReference type="Proteomes" id="UP000746471"/>
    </source>
</evidence>
<dbReference type="RefSeq" id="WP_213236887.1">
    <property type="nucleotide sequence ID" value="NZ_JAHBCL010000015.1"/>
</dbReference>
<protein>
    <submittedName>
        <fullName evidence="1">HutD family protein</fullName>
    </submittedName>
</protein>
<accession>A0ABS5PR01</accession>